<proteinExistence type="predicted"/>
<dbReference type="EMBL" id="BQNB010010975">
    <property type="protein sequence ID" value="GJS84456.1"/>
    <property type="molecule type" value="Genomic_DNA"/>
</dbReference>
<evidence type="ECO:0000256" key="1">
    <source>
        <dbReference type="SAM" id="MobiDB-lite"/>
    </source>
</evidence>
<keyword evidence="3" id="KW-1185">Reference proteome</keyword>
<sequence>MLPLQFTYAFATLLIMLGNDILIVLDIPTNLPTAPELPAVSPFLCSDDSESDPESEPVDELPERHLSLRLYDDVVSKWRDRVRFCPSSPSGSSSPNTTISSIEIPFAPIPPAPSIEIATAPPACDTLTLVIIASPAVRSYIRTTVRKSTLGLRPVMTPARSAALRTQISPEDYSHHSSEAVRSPSRPLTPLSPARADLLPPHKRYRGTYAAHSYESSDEGSLKTHAESDMDSDIRADIEAETTAAATIAAATIDGLGIKMGFEPGLAVVEFESEPKEAEANDEADVEIQAEGTIEIRVDVTTGIGIPYDLPMPNTIERLDQLKESVQGMYGYRQDRQTSKLGT</sequence>
<evidence type="ECO:0000313" key="2">
    <source>
        <dbReference type="EMBL" id="GJS84456.1"/>
    </source>
</evidence>
<evidence type="ECO:0000313" key="3">
    <source>
        <dbReference type="Proteomes" id="UP001151760"/>
    </source>
</evidence>
<dbReference type="Proteomes" id="UP001151760">
    <property type="component" value="Unassembled WGS sequence"/>
</dbReference>
<comment type="caution">
    <text evidence="2">The sequence shown here is derived from an EMBL/GenBank/DDBJ whole genome shotgun (WGS) entry which is preliminary data.</text>
</comment>
<gene>
    <name evidence="2" type="ORF">Tco_0750997</name>
</gene>
<protein>
    <submittedName>
        <fullName evidence="2">Uncharacterized protein</fullName>
    </submittedName>
</protein>
<reference evidence="2" key="1">
    <citation type="journal article" date="2022" name="Int. J. Mol. Sci.">
        <title>Draft Genome of Tanacetum Coccineum: Genomic Comparison of Closely Related Tanacetum-Family Plants.</title>
        <authorList>
            <person name="Yamashiro T."/>
            <person name="Shiraishi A."/>
            <person name="Nakayama K."/>
            <person name="Satake H."/>
        </authorList>
    </citation>
    <scope>NUCLEOTIDE SEQUENCE</scope>
</reference>
<accession>A0ABQ4Z3Y5</accession>
<name>A0ABQ4Z3Y5_9ASTR</name>
<feature type="compositionally biased region" description="Low complexity" evidence="1">
    <location>
        <begin position="182"/>
        <end position="193"/>
    </location>
</feature>
<reference evidence="2" key="2">
    <citation type="submission" date="2022-01" db="EMBL/GenBank/DDBJ databases">
        <authorList>
            <person name="Yamashiro T."/>
            <person name="Shiraishi A."/>
            <person name="Satake H."/>
            <person name="Nakayama K."/>
        </authorList>
    </citation>
    <scope>NUCLEOTIDE SEQUENCE</scope>
</reference>
<organism evidence="2 3">
    <name type="scientific">Tanacetum coccineum</name>
    <dbReference type="NCBI Taxonomy" id="301880"/>
    <lineage>
        <taxon>Eukaryota</taxon>
        <taxon>Viridiplantae</taxon>
        <taxon>Streptophyta</taxon>
        <taxon>Embryophyta</taxon>
        <taxon>Tracheophyta</taxon>
        <taxon>Spermatophyta</taxon>
        <taxon>Magnoliopsida</taxon>
        <taxon>eudicotyledons</taxon>
        <taxon>Gunneridae</taxon>
        <taxon>Pentapetalae</taxon>
        <taxon>asterids</taxon>
        <taxon>campanulids</taxon>
        <taxon>Asterales</taxon>
        <taxon>Asteraceae</taxon>
        <taxon>Asteroideae</taxon>
        <taxon>Anthemideae</taxon>
        <taxon>Anthemidinae</taxon>
        <taxon>Tanacetum</taxon>
    </lineage>
</organism>
<feature type="region of interest" description="Disordered" evidence="1">
    <location>
        <begin position="161"/>
        <end position="202"/>
    </location>
</feature>